<keyword evidence="2" id="KW-1185">Reference proteome</keyword>
<evidence type="ECO:0008006" key="3">
    <source>
        <dbReference type="Google" id="ProtNLM"/>
    </source>
</evidence>
<sequence length="77" mass="8792">MKNIAELKKAISVFRAYGITLTGKRKTANFYAELGMEWVFVNGLIYELELELKREILEEKAKEIQTPSEAIQTLLSA</sequence>
<gene>
    <name evidence="1" type="ORF">A33Q_3274</name>
</gene>
<dbReference type="EMBL" id="ALWO02000038">
    <property type="protein sequence ID" value="EOZ95354.1"/>
    <property type="molecule type" value="Genomic_DNA"/>
</dbReference>
<dbReference type="Proteomes" id="UP000006073">
    <property type="component" value="Unassembled WGS sequence"/>
</dbReference>
<dbReference type="OrthoDB" id="826370at2"/>
<dbReference type="RefSeq" id="WP_009035299.1">
    <property type="nucleotide sequence ID" value="NZ_ALWO02000038.1"/>
</dbReference>
<protein>
    <recommendedName>
        <fullName evidence="3">Acyl carrier protein</fullName>
    </recommendedName>
</protein>
<organism evidence="1 2">
    <name type="scientific">Indibacter alkaliphilus (strain CCUG 57479 / KCTC 22604 / LW1)</name>
    <dbReference type="NCBI Taxonomy" id="1189612"/>
    <lineage>
        <taxon>Bacteria</taxon>
        <taxon>Pseudomonadati</taxon>
        <taxon>Bacteroidota</taxon>
        <taxon>Cytophagia</taxon>
        <taxon>Cytophagales</taxon>
        <taxon>Cyclobacteriaceae</taxon>
    </lineage>
</organism>
<dbReference type="STRING" id="1189612.A33Q_3274"/>
<proteinExistence type="predicted"/>
<accession>S2D8V5</accession>
<reference evidence="1 2" key="1">
    <citation type="journal article" date="2013" name="Genome Announc.">
        <title>Draft Genome Sequence of Indibacter alkaliphilus Strain LW1T, Isolated from Lonar Lake, a Haloalkaline Lake in the Buldana District of Maharashtra, India.</title>
        <authorList>
            <person name="Singh A."/>
            <person name="Kumar Jangir P."/>
            <person name="Sharma R."/>
            <person name="Singh A."/>
            <person name="Kumar Pinnaka A."/>
            <person name="Shivaji S."/>
        </authorList>
    </citation>
    <scope>NUCLEOTIDE SEQUENCE [LARGE SCALE GENOMIC DNA]</scope>
    <source>
        <strain evidence="2">CCUG 57479 / KCTC 22604 / LW1</strain>
    </source>
</reference>
<evidence type="ECO:0000313" key="1">
    <source>
        <dbReference type="EMBL" id="EOZ95354.1"/>
    </source>
</evidence>
<dbReference type="AlphaFoldDB" id="S2D8V5"/>
<comment type="caution">
    <text evidence="1">The sequence shown here is derived from an EMBL/GenBank/DDBJ whole genome shotgun (WGS) entry which is preliminary data.</text>
</comment>
<evidence type="ECO:0000313" key="2">
    <source>
        <dbReference type="Proteomes" id="UP000006073"/>
    </source>
</evidence>
<name>S2D8V5_INDAL</name>